<evidence type="ECO:0000259" key="6">
    <source>
        <dbReference type="Pfam" id="PF13802"/>
    </source>
</evidence>
<evidence type="ECO:0000256" key="4">
    <source>
        <dbReference type="RuleBase" id="RU361185"/>
    </source>
</evidence>
<dbReference type="Pfam" id="PF17137">
    <property type="entry name" value="DUF5110"/>
    <property type="match status" value="1"/>
</dbReference>
<feature type="domain" description="DUF5110" evidence="7">
    <location>
        <begin position="627"/>
        <end position="696"/>
    </location>
</feature>
<dbReference type="InterPro" id="IPR048395">
    <property type="entry name" value="Glyco_hydro_31_C"/>
</dbReference>
<dbReference type="SUPFAM" id="SSF51445">
    <property type="entry name" value="(Trans)glycosidases"/>
    <property type="match status" value="1"/>
</dbReference>
<protein>
    <submittedName>
        <fullName evidence="9">DUF5110 domain-containing protein</fullName>
    </submittedName>
</protein>
<reference evidence="9" key="1">
    <citation type="submission" date="2021-01" db="EMBL/GenBank/DDBJ databases">
        <title>Fulvivirga kasyanovii gen. nov., sp nov., a novel member of the phylum Bacteroidetes isolated from seawater in a mussel farm.</title>
        <authorList>
            <person name="Zhao L.-H."/>
            <person name="Wang Z.-J."/>
        </authorList>
    </citation>
    <scope>NUCLEOTIDE SEQUENCE</scope>
    <source>
        <strain evidence="9">2943</strain>
    </source>
</reference>
<dbReference type="SUPFAM" id="SSF51011">
    <property type="entry name" value="Glycosyl hydrolase domain"/>
    <property type="match status" value="1"/>
</dbReference>
<evidence type="ECO:0000259" key="7">
    <source>
        <dbReference type="Pfam" id="PF17137"/>
    </source>
</evidence>
<dbReference type="Gene3D" id="2.60.40.1760">
    <property type="entry name" value="glycosyl hydrolase (family 31)"/>
    <property type="match status" value="1"/>
</dbReference>
<dbReference type="Pfam" id="PF13802">
    <property type="entry name" value="Gal_mutarotas_2"/>
    <property type="match status" value="1"/>
</dbReference>
<dbReference type="CDD" id="cd06604">
    <property type="entry name" value="GH31_glucosidase_II_MalA"/>
    <property type="match status" value="1"/>
</dbReference>
<feature type="domain" description="Glycoside hydrolase family 31 TIM barrel" evidence="5">
    <location>
        <begin position="203"/>
        <end position="531"/>
    </location>
</feature>
<dbReference type="InterPro" id="IPR017853">
    <property type="entry name" value="GH"/>
</dbReference>
<dbReference type="Pfam" id="PF01055">
    <property type="entry name" value="Glyco_hydro_31_2nd"/>
    <property type="match status" value="1"/>
</dbReference>
<dbReference type="InterPro" id="IPR000322">
    <property type="entry name" value="Glyco_hydro_31_TIM"/>
</dbReference>
<evidence type="ECO:0000256" key="2">
    <source>
        <dbReference type="ARBA" id="ARBA00022801"/>
    </source>
</evidence>
<evidence type="ECO:0000313" key="10">
    <source>
        <dbReference type="Proteomes" id="UP000659388"/>
    </source>
</evidence>
<evidence type="ECO:0000259" key="8">
    <source>
        <dbReference type="Pfam" id="PF21365"/>
    </source>
</evidence>
<dbReference type="InterPro" id="IPR025887">
    <property type="entry name" value="Glyco_hydro_31_N_dom"/>
</dbReference>
<keyword evidence="2 4" id="KW-0378">Hydrolase</keyword>
<keyword evidence="3 4" id="KW-0326">Glycosidase</keyword>
<dbReference type="PANTHER" id="PTHR22762:SF120">
    <property type="entry name" value="HETEROGLYCAN GLUCOSIDASE 1"/>
    <property type="match status" value="1"/>
</dbReference>
<dbReference type="PROSITE" id="PS00129">
    <property type="entry name" value="GLYCOSYL_HYDROL_F31_1"/>
    <property type="match status" value="1"/>
</dbReference>
<dbReference type="GO" id="GO:0030246">
    <property type="term" value="F:carbohydrate binding"/>
    <property type="evidence" value="ECO:0007669"/>
    <property type="project" value="InterPro"/>
</dbReference>
<dbReference type="Pfam" id="PF21365">
    <property type="entry name" value="Glyco_hydro_31_3rd"/>
    <property type="match status" value="1"/>
</dbReference>
<proteinExistence type="inferred from homology"/>
<dbReference type="GO" id="GO:0004553">
    <property type="term" value="F:hydrolase activity, hydrolyzing O-glycosyl compounds"/>
    <property type="evidence" value="ECO:0007669"/>
    <property type="project" value="InterPro"/>
</dbReference>
<dbReference type="Gene3D" id="2.60.40.1180">
    <property type="entry name" value="Golgi alpha-mannosidase II"/>
    <property type="match status" value="2"/>
</dbReference>
<dbReference type="InterPro" id="IPR011013">
    <property type="entry name" value="Gal_mutarotase_sf_dom"/>
</dbReference>
<dbReference type="EMBL" id="JAESIY010000018">
    <property type="protein sequence ID" value="MBL3658854.1"/>
    <property type="molecule type" value="Genomic_DNA"/>
</dbReference>
<comment type="caution">
    <text evidence="9">The sequence shown here is derived from an EMBL/GenBank/DDBJ whole genome shotgun (WGS) entry which is preliminary data.</text>
</comment>
<feature type="domain" description="Glycosyl hydrolase family 31 C-terminal" evidence="8">
    <location>
        <begin position="539"/>
        <end position="597"/>
    </location>
</feature>
<dbReference type="InterPro" id="IPR033403">
    <property type="entry name" value="DUF5110"/>
</dbReference>
<evidence type="ECO:0000256" key="3">
    <source>
        <dbReference type="ARBA" id="ARBA00023295"/>
    </source>
</evidence>
<accession>A0A937K1R1</accession>
<evidence type="ECO:0000313" key="9">
    <source>
        <dbReference type="EMBL" id="MBL3658854.1"/>
    </source>
</evidence>
<dbReference type="SUPFAM" id="SSF74650">
    <property type="entry name" value="Galactose mutarotase-like"/>
    <property type="match status" value="1"/>
</dbReference>
<dbReference type="AlphaFoldDB" id="A0A937K1R1"/>
<dbReference type="PROSITE" id="PS51257">
    <property type="entry name" value="PROKAR_LIPOPROTEIN"/>
    <property type="match status" value="1"/>
</dbReference>
<dbReference type="GO" id="GO:0005975">
    <property type="term" value="P:carbohydrate metabolic process"/>
    <property type="evidence" value="ECO:0007669"/>
    <property type="project" value="InterPro"/>
</dbReference>
<gene>
    <name evidence="9" type="ORF">JL102_22080</name>
</gene>
<dbReference type="RefSeq" id="WP_202246646.1">
    <property type="nucleotide sequence ID" value="NZ_JAESIY010000018.1"/>
</dbReference>
<dbReference type="CDD" id="cd14752">
    <property type="entry name" value="GH31_N"/>
    <property type="match status" value="1"/>
</dbReference>
<feature type="domain" description="Glycoside hydrolase family 31 N-terminal" evidence="6">
    <location>
        <begin position="83"/>
        <end position="164"/>
    </location>
</feature>
<dbReference type="Gene3D" id="3.20.20.80">
    <property type="entry name" value="Glycosidases"/>
    <property type="match status" value="1"/>
</dbReference>
<dbReference type="Proteomes" id="UP000659388">
    <property type="component" value="Unassembled WGS sequence"/>
</dbReference>
<sequence>MKRSNIFLAVILIYVATACGHKEMDNSVLINQKEGLVAEDIAVFYPDQFDSVQTLPSMAVIKDLNFTNALPGDWAVKPEFSTTDTSSIVRIPFPKGTDLYGNGEVTGPLRRNGTEIKLWNTDNFGYGKFDGKQLYQAHPWVLGVRPDGSSFGIIADNTYRQTFELKNPITITSQGPGFRVIVIEKDNPEDVLKALADLTGKMKLPPLWALGYQQSRYSYYPDSQVREIAQSFREKQIPCDVIWMDINYMDGFRIFTFDENGFPDPKKLNDDLHSMNIKAVYMIDPGVKRDSSYTVYQQGSAGNHWVQNAEGDEFNGEVWPGQCAFPDFTRPETREWWAGLYQDFMKLGIDGIWNDMNEPAVFDGPEGSMPFDNIHRGGGDLPAGEHIRYHNVYGLLMVKASREGIMKANPDLRPFILSRANYLGGQRYAATWSGDNVSSEAHMKMSIPMTITLGLSGQPFNGPDIGGFTGDANEELLAQWMSLAPYYPFCRNHSAIDVVRQEPWSFGKKTEDVSRTAVNRRYRMMPYLYTLFHEASISGLPVMRPAFFADVKDQKLRKEEEAFLLGDKLLVIPSWAKNPALPKGDWKSIPFEHEDDGYQATVKLKDASIVPMSKLIQSTEEYSTDSLTLYVNINEDGKAEGELYNDAGQGYDYQSGGYEWLQFKVSNKNGSSYSLEVNKKDGSWDKHHTYRLAIVNEGGVSYSDWKTEDLIFSVNN</sequence>
<organism evidence="9 10">
    <name type="scientific">Fulvivirga sediminis</name>
    <dbReference type="NCBI Taxonomy" id="2803949"/>
    <lineage>
        <taxon>Bacteria</taxon>
        <taxon>Pseudomonadati</taxon>
        <taxon>Bacteroidota</taxon>
        <taxon>Cytophagia</taxon>
        <taxon>Cytophagales</taxon>
        <taxon>Fulvivirgaceae</taxon>
        <taxon>Fulvivirga</taxon>
    </lineage>
</organism>
<dbReference type="CDD" id="cd13121">
    <property type="entry name" value="BF2867_like_C"/>
    <property type="match status" value="1"/>
</dbReference>
<dbReference type="PANTHER" id="PTHR22762">
    <property type="entry name" value="ALPHA-GLUCOSIDASE"/>
    <property type="match status" value="1"/>
</dbReference>
<evidence type="ECO:0000256" key="1">
    <source>
        <dbReference type="ARBA" id="ARBA00007806"/>
    </source>
</evidence>
<evidence type="ECO:0000259" key="5">
    <source>
        <dbReference type="Pfam" id="PF01055"/>
    </source>
</evidence>
<dbReference type="InterPro" id="IPR030458">
    <property type="entry name" value="Glyco_hydro_31_AS"/>
</dbReference>
<comment type="similarity">
    <text evidence="1 4">Belongs to the glycosyl hydrolase 31 family.</text>
</comment>
<dbReference type="InterPro" id="IPR013780">
    <property type="entry name" value="Glyco_hydro_b"/>
</dbReference>
<keyword evidence="10" id="KW-1185">Reference proteome</keyword>
<name>A0A937K1R1_9BACT</name>